<feature type="compositionally biased region" description="Polar residues" evidence="1">
    <location>
        <begin position="418"/>
        <end position="428"/>
    </location>
</feature>
<gene>
    <name evidence="2" type="ORF">TCNE_LOCUS10684</name>
</gene>
<evidence type="ECO:0000256" key="1">
    <source>
        <dbReference type="SAM" id="MobiDB-lite"/>
    </source>
</evidence>
<feature type="compositionally biased region" description="Low complexity" evidence="1">
    <location>
        <begin position="111"/>
        <end position="126"/>
    </location>
</feature>
<dbReference type="EMBL" id="UYWY01020583">
    <property type="protein sequence ID" value="VDM42005.1"/>
    <property type="molecule type" value="Genomic_DNA"/>
</dbReference>
<feature type="compositionally biased region" description="Polar residues" evidence="1">
    <location>
        <begin position="227"/>
        <end position="236"/>
    </location>
</feature>
<feature type="region of interest" description="Disordered" evidence="1">
    <location>
        <begin position="1"/>
        <end position="428"/>
    </location>
</feature>
<feature type="compositionally biased region" description="Polar residues" evidence="1">
    <location>
        <begin position="91"/>
        <end position="104"/>
    </location>
</feature>
<dbReference type="Proteomes" id="UP000050794">
    <property type="component" value="Unassembled WGS sequence"/>
</dbReference>
<organism evidence="3 4">
    <name type="scientific">Toxocara canis</name>
    <name type="common">Canine roundworm</name>
    <dbReference type="NCBI Taxonomy" id="6265"/>
    <lineage>
        <taxon>Eukaryota</taxon>
        <taxon>Metazoa</taxon>
        <taxon>Ecdysozoa</taxon>
        <taxon>Nematoda</taxon>
        <taxon>Chromadorea</taxon>
        <taxon>Rhabditida</taxon>
        <taxon>Spirurina</taxon>
        <taxon>Ascaridomorpha</taxon>
        <taxon>Ascaridoidea</taxon>
        <taxon>Toxocaridae</taxon>
        <taxon>Toxocara</taxon>
    </lineage>
</organism>
<sequence>MTVDHHLQKKQNDDAKILLTKPPVQGNSAGDPAKDCREGNPDLANPLQPNALNSSPVGEPNQPGDAQQDATELFSVIQSVPQPGSPKKDNSTASTVLLSISKQFSAKPKRSGQTSTAQEEQQTQGSCQMEQGSSANRRKGKARATRSSKSRKSKEEDREQDRTQKTESEHNILQQEVPASDGTIRLEKTPPSAAPSLNISQAGGSSEDVQMRERTSKRDVTPKVCVTQDNSVTLSQESERKESPTPSSSKRSPKTALITELGRGNKQRLLKKGRYWKQIANKPSAEKVKSGKESDGQGSNEEALQIREKESAKLNMSAEVSKSARNKRKSKEEEIKEQGSGAKDSSVGSSRSARSRQKKAKVEAASESESGAARRSAETGENCKERNKQPEAEAPSSEPFRENFFSSENGKAIERNEQAASSSNAVQMMNANLKTRDWDAIKMSDGLVRPDSNNREMKDGQRNDSVSGITQAGEVTGLSSQSTADSADAVQEKTSGEKVPASSPK</sequence>
<reference evidence="2 3" key="2">
    <citation type="submission" date="2018-11" db="EMBL/GenBank/DDBJ databases">
        <authorList>
            <consortium name="Pathogen Informatics"/>
        </authorList>
    </citation>
    <scope>NUCLEOTIDE SEQUENCE [LARGE SCALE GENOMIC DNA]</scope>
</reference>
<feature type="compositionally biased region" description="Basic and acidic residues" evidence="1">
    <location>
        <begin position="284"/>
        <end position="295"/>
    </location>
</feature>
<feature type="compositionally biased region" description="Basic and acidic residues" evidence="1">
    <location>
        <begin position="153"/>
        <end position="170"/>
    </location>
</feature>
<keyword evidence="3" id="KW-1185">Reference proteome</keyword>
<feature type="compositionally biased region" description="Basic and acidic residues" evidence="1">
    <location>
        <begin position="209"/>
        <end position="221"/>
    </location>
</feature>
<evidence type="ECO:0000313" key="4">
    <source>
        <dbReference type="WBParaSite" id="TCNE_0001068401-mRNA-1"/>
    </source>
</evidence>
<dbReference type="WBParaSite" id="TCNE_0001068401-mRNA-1">
    <property type="protein sequence ID" value="TCNE_0001068401-mRNA-1"/>
    <property type="gene ID" value="TCNE_0001068401"/>
</dbReference>
<proteinExistence type="predicted"/>
<accession>A0A183UQB4</accession>
<feature type="compositionally biased region" description="Polar residues" evidence="1">
    <location>
        <begin position="64"/>
        <end position="82"/>
    </location>
</feature>
<feature type="compositionally biased region" description="Polar residues" evidence="1">
    <location>
        <begin position="47"/>
        <end position="56"/>
    </location>
</feature>
<feature type="compositionally biased region" description="Basic and acidic residues" evidence="1">
    <location>
        <begin position="375"/>
        <end position="391"/>
    </location>
</feature>
<evidence type="ECO:0000313" key="3">
    <source>
        <dbReference type="Proteomes" id="UP000050794"/>
    </source>
</evidence>
<feature type="compositionally biased region" description="Polar residues" evidence="1">
    <location>
        <begin position="195"/>
        <end position="208"/>
    </location>
</feature>
<feature type="compositionally biased region" description="Low complexity" evidence="1">
    <location>
        <begin position="339"/>
        <end position="352"/>
    </location>
</feature>
<feature type="compositionally biased region" description="Basic and acidic residues" evidence="1">
    <location>
        <begin position="452"/>
        <end position="462"/>
    </location>
</feature>
<feature type="compositionally biased region" description="Basic residues" evidence="1">
    <location>
        <begin position="136"/>
        <end position="152"/>
    </location>
</feature>
<protein>
    <submittedName>
        <fullName evidence="4">RING-type domain-containing protein</fullName>
    </submittedName>
</protein>
<evidence type="ECO:0000313" key="2">
    <source>
        <dbReference type="EMBL" id="VDM42005.1"/>
    </source>
</evidence>
<feature type="compositionally biased region" description="Basic and acidic residues" evidence="1">
    <location>
        <begin position="1"/>
        <end position="16"/>
    </location>
</feature>
<feature type="compositionally biased region" description="Basic residues" evidence="1">
    <location>
        <begin position="265"/>
        <end position="275"/>
    </location>
</feature>
<name>A0A183UQB4_TOXCA</name>
<reference evidence="4" key="1">
    <citation type="submission" date="2016-06" db="UniProtKB">
        <authorList>
            <consortium name="WormBaseParasite"/>
        </authorList>
    </citation>
    <scope>IDENTIFICATION</scope>
</reference>
<dbReference type="AlphaFoldDB" id="A0A183UQB4"/>
<feature type="compositionally biased region" description="Low complexity" evidence="1">
    <location>
        <begin position="363"/>
        <end position="374"/>
    </location>
</feature>
<feature type="region of interest" description="Disordered" evidence="1">
    <location>
        <begin position="444"/>
        <end position="505"/>
    </location>
</feature>